<feature type="transmembrane region" description="Helical" evidence="5">
    <location>
        <begin position="87"/>
        <end position="109"/>
    </location>
</feature>
<dbReference type="PANTHER" id="PTHR34292">
    <property type="entry name" value="OUTER SPORE WALL PROTEIN LDS1"/>
    <property type="match status" value="1"/>
</dbReference>
<dbReference type="InterPro" id="IPR059112">
    <property type="entry name" value="CysZ/EI24"/>
</dbReference>
<keyword evidence="2 5" id="KW-0812">Transmembrane</keyword>
<gene>
    <name evidence="6" type="ORF">P167DRAFT_569545</name>
</gene>
<keyword evidence="4 5" id="KW-0472">Membrane</keyword>
<dbReference type="InterPro" id="IPR052786">
    <property type="entry name" value="Spore_wall_assembly"/>
</dbReference>
<dbReference type="GO" id="GO:0005628">
    <property type="term" value="C:prospore membrane"/>
    <property type="evidence" value="ECO:0007669"/>
    <property type="project" value="TreeGrafter"/>
</dbReference>
<protein>
    <recommendedName>
        <fullName evidence="8">Outer spore wall protein RRT8</fullName>
    </recommendedName>
</protein>
<evidence type="ECO:0000256" key="2">
    <source>
        <dbReference type="ARBA" id="ARBA00022692"/>
    </source>
</evidence>
<keyword evidence="3 5" id="KW-1133">Transmembrane helix</keyword>
<comment type="subcellular location">
    <subcellularLocation>
        <location evidence="1">Membrane</location>
        <topology evidence="1">Multi-pass membrane protein</topology>
    </subcellularLocation>
</comment>
<organism evidence="6 7">
    <name type="scientific">Morchella conica CCBAS932</name>
    <dbReference type="NCBI Taxonomy" id="1392247"/>
    <lineage>
        <taxon>Eukaryota</taxon>
        <taxon>Fungi</taxon>
        <taxon>Dikarya</taxon>
        <taxon>Ascomycota</taxon>
        <taxon>Pezizomycotina</taxon>
        <taxon>Pezizomycetes</taxon>
        <taxon>Pezizales</taxon>
        <taxon>Morchellaceae</taxon>
        <taxon>Morchella</taxon>
    </lineage>
</organism>
<dbReference type="OrthoDB" id="10012223at2759"/>
<dbReference type="STRING" id="1392247.A0A3N4LIQ5"/>
<dbReference type="GO" id="GO:0005811">
    <property type="term" value="C:lipid droplet"/>
    <property type="evidence" value="ECO:0007669"/>
    <property type="project" value="TreeGrafter"/>
</dbReference>
<evidence type="ECO:0008006" key="8">
    <source>
        <dbReference type="Google" id="ProtNLM"/>
    </source>
</evidence>
<dbReference type="AlphaFoldDB" id="A0A3N4LIQ5"/>
<dbReference type="GO" id="GO:0005619">
    <property type="term" value="C:ascospore wall"/>
    <property type="evidence" value="ECO:0007669"/>
    <property type="project" value="TreeGrafter"/>
</dbReference>
<proteinExistence type="predicted"/>
<sequence length="287" mass="31650">MPLQDTVRETVRGEIAGVTALGREAVASGAYLYPIKGIFYFARNRSLWKPLTSRLVPLMGLSTGVITSMFLFTYIPQSFLLTFVNGPIAWLTTIVLVLSESAAIITALARSFLIDEALTDIFDAVLLQEGLPRLVQNGRELNPSGSPMGRLGKTIKRPFQKYTLQSLISYLAWLPLNFIPVVGTVVFIFVQARKNGPGFHDRWFQLKGYSAKQKEVFVERNKPAYIGFGTVAMLLQLVPIASIFFSYTNTVGAALWAVDMEKKQRPAKGKAVGGVNVGEEAVGRKEL</sequence>
<dbReference type="Pfam" id="PF07264">
    <property type="entry name" value="EI24"/>
    <property type="match status" value="1"/>
</dbReference>
<dbReference type="PANTHER" id="PTHR34292:SF2">
    <property type="entry name" value="OUTER SPORE WALL PROTEIN LDS1"/>
    <property type="match status" value="1"/>
</dbReference>
<dbReference type="FunCoup" id="A0A3N4LIQ5">
    <property type="interactions" value="74"/>
</dbReference>
<name>A0A3N4LIQ5_9PEZI</name>
<evidence type="ECO:0000256" key="1">
    <source>
        <dbReference type="ARBA" id="ARBA00004141"/>
    </source>
</evidence>
<dbReference type="Proteomes" id="UP000277580">
    <property type="component" value="Unassembled WGS sequence"/>
</dbReference>
<reference evidence="6 7" key="1">
    <citation type="journal article" date="2018" name="Nat. Ecol. Evol.">
        <title>Pezizomycetes genomes reveal the molecular basis of ectomycorrhizal truffle lifestyle.</title>
        <authorList>
            <person name="Murat C."/>
            <person name="Payen T."/>
            <person name="Noel B."/>
            <person name="Kuo A."/>
            <person name="Morin E."/>
            <person name="Chen J."/>
            <person name="Kohler A."/>
            <person name="Krizsan K."/>
            <person name="Balestrini R."/>
            <person name="Da Silva C."/>
            <person name="Montanini B."/>
            <person name="Hainaut M."/>
            <person name="Levati E."/>
            <person name="Barry K.W."/>
            <person name="Belfiori B."/>
            <person name="Cichocki N."/>
            <person name="Clum A."/>
            <person name="Dockter R.B."/>
            <person name="Fauchery L."/>
            <person name="Guy J."/>
            <person name="Iotti M."/>
            <person name="Le Tacon F."/>
            <person name="Lindquist E.A."/>
            <person name="Lipzen A."/>
            <person name="Malagnac F."/>
            <person name="Mello A."/>
            <person name="Molinier V."/>
            <person name="Miyauchi S."/>
            <person name="Poulain J."/>
            <person name="Riccioni C."/>
            <person name="Rubini A."/>
            <person name="Sitrit Y."/>
            <person name="Splivallo R."/>
            <person name="Traeger S."/>
            <person name="Wang M."/>
            <person name="Zifcakova L."/>
            <person name="Wipf D."/>
            <person name="Zambonelli A."/>
            <person name="Paolocci F."/>
            <person name="Nowrousian M."/>
            <person name="Ottonello S."/>
            <person name="Baldrian P."/>
            <person name="Spatafora J.W."/>
            <person name="Henrissat B."/>
            <person name="Nagy L.G."/>
            <person name="Aury J.M."/>
            <person name="Wincker P."/>
            <person name="Grigoriev I.V."/>
            <person name="Bonfante P."/>
            <person name="Martin F.M."/>
        </authorList>
    </citation>
    <scope>NUCLEOTIDE SEQUENCE [LARGE SCALE GENOMIC DNA]</scope>
    <source>
        <strain evidence="6 7">CCBAS932</strain>
    </source>
</reference>
<feature type="transmembrane region" description="Helical" evidence="5">
    <location>
        <begin position="167"/>
        <end position="190"/>
    </location>
</feature>
<feature type="transmembrane region" description="Helical" evidence="5">
    <location>
        <begin position="225"/>
        <end position="258"/>
    </location>
</feature>
<keyword evidence="7" id="KW-1185">Reference proteome</keyword>
<feature type="transmembrane region" description="Helical" evidence="5">
    <location>
        <begin position="55"/>
        <end position="75"/>
    </location>
</feature>
<evidence type="ECO:0000256" key="5">
    <source>
        <dbReference type="SAM" id="Phobius"/>
    </source>
</evidence>
<evidence type="ECO:0000313" key="6">
    <source>
        <dbReference type="EMBL" id="RPB17805.1"/>
    </source>
</evidence>
<dbReference type="EMBL" id="ML119105">
    <property type="protein sequence ID" value="RPB17805.1"/>
    <property type="molecule type" value="Genomic_DNA"/>
</dbReference>
<dbReference type="InParanoid" id="A0A3N4LIQ5"/>
<evidence type="ECO:0000313" key="7">
    <source>
        <dbReference type="Proteomes" id="UP000277580"/>
    </source>
</evidence>
<accession>A0A3N4LIQ5</accession>
<evidence type="ECO:0000256" key="4">
    <source>
        <dbReference type="ARBA" id="ARBA00023136"/>
    </source>
</evidence>
<evidence type="ECO:0000256" key="3">
    <source>
        <dbReference type="ARBA" id="ARBA00022989"/>
    </source>
</evidence>